<dbReference type="SUPFAM" id="SSF53756">
    <property type="entry name" value="UDP-Glycosyltransferase/glycogen phosphorylase"/>
    <property type="match status" value="1"/>
</dbReference>
<reference evidence="1" key="1">
    <citation type="submission" date="2018-05" db="EMBL/GenBank/DDBJ databases">
        <authorList>
            <person name="Lanie J.A."/>
            <person name="Ng W.-L."/>
            <person name="Kazmierczak K.M."/>
            <person name="Andrzejewski T.M."/>
            <person name="Davidsen T.M."/>
            <person name="Wayne K.J."/>
            <person name="Tettelin H."/>
            <person name="Glass J.I."/>
            <person name="Rusch D."/>
            <person name="Podicherti R."/>
            <person name="Tsui H.-C.T."/>
            <person name="Winkler M.E."/>
        </authorList>
    </citation>
    <scope>NUCLEOTIDE SEQUENCE</scope>
</reference>
<protein>
    <submittedName>
        <fullName evidence="1">Uncharacterized protein</fullName>
    </submittedName>
</protein>
<accession>A0A382VCJ1</accession>
<sequence length="235" mass="27531">MIKKLLIYNSGGGIGDSIQLFPLILSLENIFEKSEIYYLGAHENLFFGKLKEYNIKVKTLNLGLKYFGFRWWHLFLAKKNFLKLKLDEFDLIVDCQSKLRNTIILKQIPSKAFYSSTFKNRFCSGLHRPATEFWSHLKTIDYDIKKIPKKYFDESIRLLPGKNYIGFSLTQGNVYRRKEWPLNKIIKLSEELVKNNKIPVFLIEKKFQELKNKIKSAIPSALFPEHETSLDSPAL</sequence>
<gene>
    <name evidence="1" type="ORF">METZ01_LOCUS397106</name>
</gene>
<feature type="non-terminal residue" evidence="1">
    <location>
        <position position="235"/>
    </location>
</feature>
<proteinExistence type="predicted"/>
<dbReference type="Gene3D" id="3.40.50.2000">
    <property type="entry name" value="Glycogen Phosphorylase B"/>
    <property type="match status" value="1"/>
</dbReference>
<evidence type="ECO:0000313" key="1">
    <source>
        <dbReference type="EMBL" id="SVD44252.1"/>
    </source>
</evidence>
<organism evidence="1">
    <name type="scientific">marine metagenome</name>
    <dbReference type="NCBI Taxonomy" id="408172"/>
    <lineage>
        <taxon>unclassified sequences</taxon>
        <taxon>metagenomes</taxon>
        <taxon>ecological metagenomes</taxon>
    </lineage>
</organism>
<dbReference type="EMBL" id="UINC01150931">
    <property type="protein sequence ID" value="SVD44252.1"/>
    <property type="molecule type" value="Genomic_DNA"/>
</dbReference>
<dbReference type="AlphaFoldDB" id="A0A382VCJ1"/>
<name>A0A382VCJ1_9ZZZZ</name>